<dbReference type="PRINTS" id="PR00040">
    <property type="entry name" value="HTHMERR"/>
</dbReference>
<keyword evidence="1" id="KW-0238">DNA-binding</keyword>
<gene>
    <name evidence="3" type="ORF">GCM10017581_031910</name>
</gene>
<evidence type="ECO:0000259" key="2">
    <source>
        <dbReference type="PROSITE" id="PS50937"/>
    </source>
</evidence>
<dbReference type="Proteomes" id="UP001143480">
    <property type="component" value="Unassembled WGS sequence"/>
</dbReference>
<name>A0A9W6NL07_9ACTN</name>
<proteinExistence type="predicted"/>
<comment type="caution">
    <text evidence="3">The sequence shown here is derived from an EMBL/GenBank/DDBJ whole genome shotgun (WGS) entry which is preliminary data.</text>
</comment>
<dbReference type="PROSITE" id="PS50937">
    <property type="entry name" value="HTH_MERR_2"/>
    <property type="match status" value="1"/>
</dbReference>
<protein>
    <submittedName>
        <fullName evidence="3">MerR family transcriptional regulator</fullName>
    </submittedName>
</protein>
<dbReference type="GO" id="GO:0003700">
    <property type="term" value="F:DNA-binding transcription factor activity"/>
    <property type="evidence" value="ECO:0007669"/>
    <property type="project" value="InterPro"/>
</dbReference>
<organism evidence="3 4">
    <name type="scientific">Dactylosporangium matsuzakiense</name>
    <dbReference type="NCBI Taxonomy" id="53360"/>
    <lineage>
        <taxon>Bacteria</taxon>
        <taxon>Bacillati</taxon>
        <taxon>Actinomycetota</taxon>
        <taxon>Actinomycetes</taxon>
        <taxon>Micromonosporales</taxon>
        <taxon>Micromonosporaceae</taxon>
        <taxon>Dactylosporangium</taxon>
    </lineage>
</organism>
<evidence type="ECO:0000313" key="3">
    <source>
        <dbReference type="EMBL" id="GLL01450.1"/>
    </source>
</evidence>
<dbReference type="InterPro" id="IPR009061">
    <property type="entry name" value="DNA-bd_dom_put_sf"/>
</dbReference>
<sequence>MRYNWEMTYTPGETAERSGFSLDTLRYYERIGLLDSVERNAGGQRVFNDDDLAWLGILRCLRDTGMPIAMMLRYAELARGGEATFAERAELLEEHDRDIEAKIAALRDEQVRIREKIEWYRANVHIAAKVDVGWA</sequence>
<reference evidence="3" key="1">
    <citation type="journal article" date="2014" name="Int. J. Syst. Evol. Microbiol.">
        <title>Complete genome sequence of Corynebacterium casei LMG S-19264T (=DSM 44701T), isolated from a smear-ripened cheese.</title>
        <authorList>
            <consortium name="US DOE Joint Genome Institute (JGI-PGF)"/>
            <person name="Walter F."/>
            <person name="Albersmeier A."/>
            <person name="Kalinowski J."/>
            <person name="Ruckert C."/>
        </authorList>
    </citation>
    <scope>NUCLEOTIDE SEQUENCE</scope>
    <source>
        <strain evidence="3">VKM Ac-1321</strain>
    </source>
</reference>
<dbReference type="AlphaFoldDB" id="A0A9W6NL07"/>
<evidence type="ECO:0000256" key="1">
    <source>
        <dbReference type="ARBA" id="ARBA00023125"/>
    </source>
</evidence>
<dbReference type="EMBL" id="BSFP01000016">
    <property type="protein sequence ID" value="GLL01450.1"/>
    <property type="molecule type" value="Genomic_DNA"/>
</dbReference>
<dbReference type="Pfam" id="PF13411">
    <property type="entry name" value="MerR_1"/>
    <property type="match status" value="1"/>
</dbReference>
<dbReference type="PANTHER" id="PTHR30204:SF98">
    <property type="entry name" value="HTH-TYPE TRANSCRIPTIONAL REGULATOR ADHR"/>
    <property type="match status" value="1"/>
</dbReference>
<dbReference type="CDD" id="cd01109">
    <property type="entry name" value="HTH_YyaN"/>
    <property type="match status" value="1"/>
</dbReference>
<dbReference type="GO" id="GO:0003677">
    <property type="term" value="F:DNA binding"/>
    <property type="evidence" value="ECO:0007669"/>
    <property type="project" value="UniProtKB-KW"/>
</dbReference>
<reference evidence="3" key="2">
    <citation type="submission" date="2023-01" db="EMBL/GenBank/DDBJ databases">
        <authorList>
            <person name="Sun Q."/>
            <person name="Evtushenko L."/>
        </authorList>
    </citation>
    <scope>NUCLEOTIDE SEQUENCE</scope>
    <source>
        <strain evidence="3">VKM Ac-1321</strain>
    </source>
</reference>
<keyword evidence="4" id="KW-1185">Reference proteome</keyword>
<dbReference type="InterPro" id="IPR000551">
    <property type="entry name" value="MerR-type_HTH_dom"/>
</dbReference>
<dbReference type="SUPFAM" id="SSF46955">
    <property type="entry name" value="Putative DNA-binding domain"/>
    <property type="match status" value="1"/>
</dbReference>
<dbReference type="PANTHER" id="PTHR30204">
    <property type="entry name" value="REDOX-CYCLING DRUG-SENSING TRANSCRIPTIONAL ACTIVATOR SOXR"/>
    <property type="match status" value="1"/>
</dbReference>
<dbReference type="SMART" id="SM00422">
    <property type="entry name" value="HTH_MERR"/>
    <property type="match status" value="1"/>
</dbReference>
<dbReference type="Gene3D" id="1.10.1660.10">
    <property type="match status" value="1"/>
</dbReference>
<feature type="domain" description="HTH merR-type" evidence="2">
    <location>
        <begin position="8"/>
        <end position="77"/>
    </location>
</feature>
<accession>A0A9W6NL07</accession>
<evidence type="ECO:0000313" key="4">
    <source>
        <dbReference type="Proteomes" id="UP001143480"/>
    </source>
</evidence>
<dbReference type="InterPro" id="IPR047057">
    <property type="entry name" value="MerR_fam"/>
</dbReference>